<dbReference type="Pfam" id="PF04101">
    <property type="entry name" value="Glyco_tran_28_C"/>
    <property type="match status" value="1"/>
</dbReference>
<dbReference type="GO" id="GO:0005783">
    <property type="term" value="C:endoplasmic reticulum"/>
    <property type="evidence" value="ECO:0007669"/>
    <property type="project" value="UniProtKB-SubCell"/>
</dbReference>
<evidence type="ECO:0000256" key="4">
    <source>
        <dbReference type="ARBA" id="ARBA00012614"/>
    </source>
</evidence>
<dbReference type="InterPro" id="IPR007235">
    <property type="entry name" value="Glyco_trans_28_C"/>
</dbReference>
<evidence type="ECO:0000256" key="5">
    <source>
        <dbReference type="ARBA" id="ARBA00017468"/>
    </source>
</evidence>
<dbReference type="PANTHER" id="PTHR12867">
    <property type="entry name" value="GLYCOSYL TRANSFERASE-RELATED"/>
    <property type="match status" value="1"/>
</dbReference>
<dbReference type="GO" id="GO:0004577">
    <property type="term" value="F:N-acetylglucosaminyldiphosphodolichol N-acetylglucosaminyltransferase activity"/>
    <property type="evidence" value="ECO:0007669"/>
    <property type="project" value="UniProtKB-EC"/>
</dbReference>
<evidence type="ECO:0000256" key="2">
    <source>
        <dbReference type="ARBA" id="ARBA00006962"/>
    </source>
</evidence>
<sequence>MSILFTSGATVTFRPFLDEIVTVSFLLSLQKSGFSTVALQYGNETNPDTGSKVSKEYFSQLLADRQIVQHLDFELVNETNDKSVTVFRSPTLTLQVFGFSDDIGSYIRSADLVVSHAGTGSILDTLRLKKPLIVVTNESLMDNHQAEIAARFEKEKYLAKVSVLELAQGMLRDKIGRWKNGDLHFELLPEPPAGVLGHVISEELCGL</sequence>
<dbReference type="EC" id="2.4.1.141" evidence="4 12"/>
<evidence type="ECO:0000256" key="11">
    <source>
        <dbReference type="ARBA" id="ARBA00048184"/>
    </source>
</evidence>
<dbReference type="OrthoDB" id="20273at2759"/>
<dbReference type="Gene3D" id="3.40.50.2000">
    <property type="entry name" value="Glycogen Phosphorylase B"/>
    <property type="match status" value="1"/>
</dbReference>
<name>A0A1A0HD49_9ASCO</name>
<evidence type="ECO:0000256" key="10">
    <source>
        <dbReference type="ARBA" id="ARBA00032061"/>
    </source>
</evidence>
<evidence type="ECO:0000256" key="3">
    <source>
        <dbReference type="ARBA" id="ARBA00011198"/>
    </source>
</evidence>
<comment type="function">
    <text evidence="9 12">Involved in protein N-glycosylation. Essential for the second step of the dolichol-linked oligosaccharide pathway.</text>
</comment>
<dbReference type="PANTHER" id="PTHR12867:SF6">
    <property type="entry name" value="N-ACETYLGLUCOSAMINYLDIPHOSPHODOLICHOL N-ACETYLGLUCOSAMINYLTRANSFERASE"/>
    <property type="match status" value="1"/>
</dbReference>
<reference evidence="14 15" key="1">
    <citation type="submission" date="2016-05" db="EMBL/GenBank/DDBJ databases">
        <title>Comparative genomics of biotechnologically important yeasts.</title>
        <authorList>
            <consortium name="DOE Joint Genome Institute"/>
            <person name="Riley R."/>
            <person name="Haridas S."/>
            <person name="Wolfe K.H."/>
            <person name="Lopes M.R."/>
            <person name="Hittinger C.T."/>
            <person name="Goker M."/>
            <person name="Salamov A."/>
            <person name="Wisecaver J."/>
            <person name="Long T.M."/>
            <person name="Aerts A.L."/>
            <person name="Barry K."/>
            <person name="Choi C."/>
            <person name="Clum A."/>
            <person name="Coughlan A.Y."/>
            <person name="Deshpande S."/>
            <person name="Douglass A.P."/>
            <person name="Hanson S.J."/>
            <person name="Klenk H.-P."/>
            <person name="LaButti K."/>
            <person name="Lapidus A."/>
            <person name="Lindquist E."/>
            <person name="Lipzen A."/>
            <person name="Meier-kolthoff J.P."/>
            <person name="Ohm R.A."/>
            <person name="Otillar R.P."/>
            <person name="Pangilinan J."/>
            <person name="Peng Y."/>
            <person name="Rokas A."/>
            <person name="Rosa C.A."/>
            <person name="Scheuner C."/>
            <person name="Sibirny A.A."/>
            <person name="Slot J.C."/>
            <person name="Stielow J.B."/>
            <person name="Sun H."/>
            <person name="Kurtzman C.P."/>
            <person name="Blackwell M."/>
            <person name="Grigoriev I.V."/>
            <person name="Jeffries T.W."/>
        </authorList>
    </citation>
    <scope>NUCLEOTIDE SEQUENCE [LARGE SCALE GENOMIC DNA]</scope>
    <source>
        <strain evidence="14 15">NRRL YB-4993</strain>
    </source>
</reference>
<comment type="catalytic activity">
    <reaction evidence="11">
        <text>an N-acetyl-alpha-D-glucosaminyl-diphospho-di-trans,poly-cis-dolichol + UDP-N-acetyl-alpha-D-glucosamine = an N,N'-diacetylchitobiosyl-diphospho-di-trans,poly-cis-dolichol + UDP + H(+)</text>
        <dbReference type="Rhea" id="RHEA:23380"/>
        <dbReference type="Rhea" id="RHEA-COMP:19507"/>
        <dbReference type="Rhea" id="RHEA-COMP:19510"/>
        <dbReference type="ChEBI" id="CHEBI:15378"/>
        <dbReference type="ChEBI" id="CHEBI:57269"/>
        <dbReference type="ChEBI" id="CHEBI:57705"/>
        <dbReference type="ChEBI" id="CHEBI:58223"/>
        <dbReference type="ChEBI" id="CHEBI:58427"/>
        <dbReference type="EC" id="2.4.1.141"/>
    </reaction>
</comment>
<dbReference type="InterPro" id="IPR039042">
    <property type="entry name" value="Alg13-like"/>
</dbReference>
<gene>
    <name evidence="12" type="primary">ALG13</name>
    <name evidence="14" type="ORF">METBIDRAFT_39112</name>
</gene>
<dbReference type="STRING" id="869754.A0A1A0HD49"/>
<keyword evidence="8 12" id="KW-0256">Endoplasmic reticulum</keyword>
<evidence type="ECO:0000259" key="13">
    <source>
        <dbReference type="Pfam" id="PF04101"/>
    </source>
</evidence>
<evidence type="ECO:0000313" key="14">
    <source>
        <dbReference type="EMBL" id="OBA21895.1"/>
    </source>
</evidence>
<dbReference type="GeneID" id="30030067"/>
<feature type="domain" description="Glycosyl transferase family 28 C-terminal" evidence="13">
    <location>
        <begin position="81"/>
        <end position="168"/>
    </location>
</feature>
<dbReference type="GO" id="GO:0006488">
    <property type="term" value="P:dolichol-linked oligosaccharide biosynthetic process"/>
    <property type="evidence" value="ECO:0007669"/>
    <property type="project" value="InterPro"/>
</dbReference>
<evidence type="ECO:0000256" key="7">
    <source>
        <dbReference type="ARBA" id="ARBA00022679"/>
    </source>
</evidence>
<evidence type="ECO:0000256" key="1">
    <source>
        <dbReference type="ARBA" id="ARBA00004240"/>
    </source>
</evidence>
<evidence type="ECO:0000313" key="15">
    <source>
        <dbReference type="Proteomes" id="UP000092555"/>
    </source>
</evidence>
<evidence type="ECO:0000256" key="9">
    <source>
        <dbReference type="ARBA" id="ARBA00024804"/>
    </source>
</evidence>
<dbReference type="EMBL" id="LXTC01000002">
    <property type="protein sequence ID" value="OBA21895.1"/>
    <property type="molecule type" value="Genomic_DNA"/>
</dbReference>
<comment type="subcellular location">
    <subcellularLocation>
        <location evidence="1 12">Endoplasmic reticulum</location>
    </subcellularLocation>
</comment>
<dbReference type="SUPFAM" id="SSF53756">
    <property type="entry name" value="UDP-Glycosyltransferase/glycogen phosphorylase"/>
    <property type="match status" value="1"/>
</dbReference>
<keyword evidence="7 12" id="KW-0808">Transferase</keyword>
<comment type="similarity">
    <text evidence="2 12">Belongs to the glycosyltransferase 28 family.</text>
</comment>
<keyword evidence="15" id="KW-1185">Reference proteome</keyword>
<proteinExistence type="inferred from homology"/>
<dbReference type="Proteomes" id="UP000092555">
    <property type="component" value="Unassembled WGS sequence"/>
</dbReference>
<organism evidence="14 15">
    <name type="scientific">Metschnikowia bicuspidata var. bicuspidata NRRL YB-4993</name>
    <dbReference type="NCBI Taxonomy" id="869754"/>
    <lineage>
        <taxon>Eukaryota</taxon>
        <taxon>Fungi</taxon>
        <taxon>Dikarya</taxon>
        <taxon>Ascomycota</taxon>
        <taxon>Saccharomycotina</taxon>
        <taxon>Pichiomycetes</taxon>
        <taxon>Metschnikowiaceae</taxon>
        <taxon>Metschnikowia</taxon>
    </lineage>
</organism>
<dbReference type="AlphaFoldDB" id="A0A1A0HD49"/>
<accession>A0A1A0HD49</accession>
<evidence type="ECO:0000256" key="8">
    <source>
        <dbReference type="ARBA" id="ARBA00022824"/>
    </source>
</evidence>
<comment type="caution">
    <text evidence="14">The sequence shown here is derived from an EMBL/GenBank/DDBJ whole genome shotgun (WGS) entry which is preliminary data.</text>
</comment>
<evidence type="ECO:0000256" key="6">
    <source>
        <dbReference type="ARBA" id="ARBA00022676"/>
    </source>
</evidence>
<evidence type="ECO:0000256" key="12">
    <source>
        <dbReference type="RuleBase" id="RU362128"/>
    </source>
</evidence>
<comment type="subunit">
    <text evidence="3 12">Heterodimer with ALG14 to form a functional enzyme.</text>
</comment>
<protein>
    <recommendedName>
        <fullName evidence="5 12">UDP-N-acetylglucosamine transferase subunit ALG13</fullName>
        <ecNumber evidence="4 12">2.4.1.141</ecNumber>
    </recommendedName>
    <alternativeName>
        <fullName evidence="10 12">Asparagine-linked glycosylation protein 13</fullName>
    </alternativeName>
</protein>
<keyword evidence="6 12" id="KW-0328">Glycosyltransferase</keyword>
<dbReference type="RefSeq" id="XP_018712391.1">
    <property type="nucleotide sequence ID" value="XM_018857091.1"/>
</dbReference>